<dbReference type="AlphaFoldDB" id="A0A1W6LIU5"/>
<keyword evidence="4" id="KW-1185">Reference proteome</keyword>
<dbReference type="InterPro" id="IPR046534">
    <property type="entry name" value="DUF6599"/>
</dbReference>
<evidence type="ECO:0000256" key="1">
    <source>
        <dbReference type="SAM" id="MobiDB-lite"/>
    </source>
</evidence>
<dbReference type="STRING" id="1941349.STSP1_00045"/>
<protein>
    <submittedName>
        <fullName evidence="3">Uncharacterized protein</fullName>
    </submittedName>
</protein>
<dbReference type="RefSeq" id="WP_085754417.1">
    <property type="nucleotide sequence ID" value="NZ_CP021023.1"/>
</dbReference>
<sequence length="334" mass="36809">MADFKRNRKLESTMSAVCLGIIAAAVLGVLIKQNDFDMSKYGLKPSAGVSSEAQAGKEGSSAESAPGDVPEGFKIFTPEKTYNEETLYEKINGKAPLYTDAGFEELSSTRFALKANPDLWFEANIYHMAGSEAAFYVFSTQRRPEAIYKGIHNPLWEYRTENGYFAFAGSRYFEFVGSSASEELVAEMIKCGREMAGSPADDLPEAVSFLNGSDVLDHKTVKLSLDNTFGAEGLNNIMIASSEGRSLFWSKCKSSEEALELLSVYDSFLSQNGYNLAEKSEKSRTYEFFGLKEYFYVDGDVFAGVHEVENLEPAKEKLLSLVAAVKGETDENAE</sequence>
<dbReference type="KEGG" id="pbp:STSP1_00045"/>
<feature type="region of interest" description="Disordered" evidence="1">
    <location>
        <begin position="52"/>
        <end position="71"/>
    </location>
</feature>
<gene>
    <name evidence="3" type="ORF">STSP1_00045</name>
</gene>
<keyword evidence="2" id="KW-1133">Transmembrane helix</keyword>
<feature type="transmembrane region" description="Helical" evidence="2">
    <location>
        <begin position="12"/>
        <end position="31"/>
    </location>
</feature>
<dbReference type="Proteomes" id="UP000193334">
    <property type="component" value="Chromosome"/>
</dbReference>
<dbReference type="EMBL" id="CP021023">
    <property type="protein sequence ID" value="ARN55685.1"/>
    <property type="molecule type" value="Genomic_DNA"/>
</dbReference>
<reference evidence="4" key="1">
    <citation type="submission" date="2017-04" db="EMBL/GenBank/DDBJ databases">
        <title>Comparative genomics and description of representatives of a novel lineage of planctomycetes thriving in anoxic sediments.</title>
        <authorList>
            <person name="Spring S."/>
            <person name="Bunk B."/>
            <person name="Sproer C."/>
        </authorList>
    </citation>
    <scope>NUCLEOTIDE SEQUENCE [LARGE SCALE GENOMIC DNA]</scope>
    <source>
        <strain evidence="4">ST-PulAB-D4</strain>
    </source>
</reference>
<evidence type="ECO:0000313" key="3">
    <source>
        <dbReference type="EMBL" id="ARN55685.1"/>
    </source>
</evidence>
<accession>A0A1W6LIU5</accession>
<name>A0A1W6LIU5_9BACT</name>
<organism evidence="3 4">
    <name type="scientific">Sedimentisphaera salicampi</name>
    <dbReference type="NCBI Taxonomy" id="1941349"/>
    <lineage>
        <taxon>Bacteria</taxon>
        <taxon>Pseudomonadati</taxon>
        <taxon>Planctomycetota</taxon>
        <taxon>Phycisphaerae</taxon>
        <taxon>Sedimentisphaerales</taxon>
        <taxon>Sedimentisphaeraceae</taxon>
        <taxon>Sedimentisphaera</taxon>
    </lineage>
</organism>
<dbReference type="Pfam" id="PF20244">
    <property type="entry name" value="DUF6599"/>
    <property type="match status" value="1"/>
</dbReference>
<evidence type="ECO:0000256" key="2">
    <source>
        <dbReference type="SAM" id="Phobius"/>
    </source>
</evidence>
<proteinExistence type="predicted"/>
<evidence type="ECO:0000313" key="4">
    <source>
        <dbReference type="Proteomes" id="UP000193334"/>
    </source>
</evidence>
<keyword evidence="2" id="KW-0812">Transmembrane</keyword>
<keyword evidence="2" id="KW-0472">Membrane</keyword>